<name>I8YYH8_9BACE</name>
<dbReference type="GeneID" id="93115571"/>
<proteinExistence type="predicted"/>
<dbReference type="RefSeq" id="WP_007478942.1">
    <property type="nucleotide sequence ID" value="NZ_JH724307.1"/>
</dbReference>
<accession>I8YYH8</accession>
<dbReference type="PATRIC" id="fig|997887.3.peg.985"/>
<gene>
    <name evidence="1" type="ORF">HMPREF1071_00947</name>
</gene>
<dbReference type="AlphaFoldDB" id="I8YYH8"/>
<dbReference type="GO" id="GO:0030246">
    <property type="term" value="F:carbohydrate binding"/>
    <property type="evidence" value="ECO:0007669"/>
    <property type="project" value="InterPro"/>
</dbReference>
<dbReference type="GO" id="GO:0005975">
    <property type="term" value="P:carbohydrate metabolic process"/>
    <property type="evidence" value="ECO:0007669"/>
    <property type="project" value="InterPro"/>
</dbReference>
<comment type="caution">
    <text evidence="1">The sequence shown here is derived from an EMBL/GenBank/DDBJ whole genome shotgun (WGS) entry which is preliminary data.</text>
</comment>
<dbReference type="EMBL" id="AGXV01000011">
    <property type="protein sequence ID" value="EIY68215.1"/>
    <property type="molecule type" value="Genomic_DNA"/>
</dbReference>
<dbReference type="SUPFAM" id="SSF74650">
    <property type="entry name" value="Galactose mutarotase-like"/>
    <property type="match status" value="1"/>
</dbReference>
<dbReference type="InterPro" id="IPR011013">
    <property type="entry name" value="Gal_mutarotase_sf_dom"/>
</dbReference>
<sequence>MTIKTGNANVDFTNKLVELENSDYPYDFTVLSWTLWDNSPLDADVPFAVKAWNEKYAYPKVIISGGHEIMSMIEEKYGKQLPVVTGDYTEYWTDGIGTAAGLTSKNRTAKERLVQAETVWSLLADGKKASRFDFDEGWRYILLGSEHTWCFENPTEPYFQDAIWKVKQSYFHEAENRSQDMMAESLAPITDKSDGALGPKEGPSNGGIAVINTHTWMHDGIIALSKAENLKGNKVLDSNGEEVLSQRLSTGELLFLATGVPALSSCHYRVVEGDCLLTGDCKVDSGSLENEFLKLHIDSKTGNIIGFVDKKTVMIMWAMMELILSLGFLRMKTNPWQIW</sequence>
<dbReference type="HOGENOM" id="CLU_817980_0_0_10"/>
<protein>
    <submittedName>
        <fullName evidence="1">Uncharacterized protein</fullName>
    </submittedName>
</protein>
<evidence type="ECO:0000313" key="2">
    <source>
        <dbReference type="Proteomes" id="UP000005150"/>
    </source>
</evidence>
<reference evidence="1 2" key="1">
    <citation type="submission" date="2012-02" db="EMBL/GenBank/DDBJ databases">
        <title>The Genome Sequence of Bacteroides salyersiae CL02T12C01.</title>
        <authorList>
            <consortium name="The Broad Institute Genome Sequencing Platform"/>
            <person name="Earl A."/>
            <person name="Ward D."/>
            <person name="Feldgarden M."/>
            <person name="Gevers D."/>
            <person name="Zitomersky N.L."/>
            <person name="Coyne M.J."/>
            <person name="Comstock L.E."/>
            <person name="Young S.K."/>
            <person name="Zeng Q."/>
            <person name="Gargeya S."/>
            <person name="Fitzgerald M."/>
            <person name="Haas B."/>
            <person name="Abouelleil A."/>
            <person name="Alvarado L."/>
            <person name="Arachchi H.M."/>
            <person name="Berlin A."/>
            <person name="Chapman S.B."/>
            <person name="Gearin G."/>
            <person name="Goldberg J."/>
            <person name="Griggs A."/>
            <person name="Gujja S."/>
            <person name="Hansen M."/>
            <person name="Heiman D."/>
            <person name="Howarth C."/>
            <person name="Larimer J."/>
            <person name="Lui A."/>
            <person name="MacDonald P.J.P."/>
            <person name="McCowen C."/>
            <person name="Montmayeur A."/>
            <person name="Murphy C."/>
            <person name="Neiman D."/>
            <person name="Pearson M."/>
            <person name="Priest M."/>
            <person name="Roberts A."/>
            <person name="Saif S."/>
            <person name="Shea T."/>
            <person name="Sisk P."/>
            <person name="Stolte C."/>
            <person name="Sykes S."/>
            <person name="Wortman J."/>
            <person name="Nusbaum C."/>
            <person name="Birren B."/>
        </authorList>
    </citation>
    <scope>NUCLEOTIDE SEQUENCE [LARGE SCALE GENOMIC DNA]</scope>
    <source>
        <strain evidence="1 2">CL02T12C01</strain>
    </source>
</reference>
<evidence type="ECO:0000313" key="1">
    <source>
        <dbReference type="EMBL" id="EIY68215.1"/>
    </source>
</evidence>
<keyword evidence="2" id="KW-1185">Reference proteome</keyword>
<organism evidence="1 2">
    <name type="scientific">Bacteroides salyersiae CL02T12C01</name>
    <dbReference type="NCBI Taxonomy" id="997887"/>
    <lineage>
        <taxon>Bacteria</taxon>
        <taxon>Pseudomonadati</taxon>
        <taxon>Bacteroidota</taxon>
        <taxon>Bacteroidia</taxon>
        <taxon>Bacteroidales</taxon>
        <taxon>Bacteroidaceae</taxon>
        <taxon>Bacteroides</taxon>
    </lineage>
</organism>
<dbReference type="GO" id="GO:0003824">
    <property type="term" value="F:catalytic activity"/>
    <property type="evidence" value="ECO:0007669"/>
    <property type="project" value="InterPro"/>
</dbReference>
<dbReference type="Proteomes" id="UP000005150">
    <property type="component" value="Unassembled WGS sequence"/>
</dbReference>